<name>A0ABT6MTC0_9GAMM</name>
<proteinExistence type="predicted"/>
<sequence length="141" mass="15350">MRQFGLLIVWCLALAGCGSDRVSETIGVQVHAGNVIDLRAAEAGEWDRVCVLGPYSNDQTAKEALGFGWPVESRSSIQESDGISLLLFVLGQNVVHSVEHPRDQGDFSELSGRCFPREQAQFVLRAGRADGWPELVPRNGA</sequence>
<protein>
    <submittedName>
        <fullName evidence="1">Uncharacterized protein</fullName>
    </submittedName>
</protein>
<reference evidence="1" key="1">
    <citation type="journal article" date="2007" name="Int. J. Syst. Evol. Microbiol.">
        <title>Luteimonas composti sp. nov., a moderately thermophilic bacterium isolated from food waste.</title>
        <authorList>
            <person name="Young C.C."/>
            <person name="Kampfer P."/>
            <person name="Chen W.M."/>
            <person name="Yen W.S."/>
            <person name="Arun A.B."/>
            <person name="Lai W.A."/>
            <person name="Shen F.T."/>
            <person name="Rekha P.D."/>
            <person name="Lin K.Y."/>
            <person name="Chou J.H."/>
        </authorList>
    </citation>
    <scope>NUCLEOTIDE SEQUENCE</scope>
    <source>
        <strain evidence="1">CC-YY355</strain>
    </source>
</reference>
<reference evidence="1" key="2">
    <citation type="submission" date="2023-04" db="EMBL/GenBank/DDBJ databases">
        <authorList>
            <person name="Sun J.-Q."/>
        </authorList>
    </citation>
    <scope>NUCLEOTIDE SEQUENCE</scope>
    <source>
        <strain evidence="1">CC-YY355</strain>
    </source>
</reference>
<comment type="caution">
    <text evidence="1">The sequence shown here is derived from an EMBL/GenBank/DDBJ whole genome shotgun (WGS) entry which is preliminary data.</text>
</comment>
<dbReference type="PROSITE" id="PS51257">
    <property type="entry name" value="PROKAR_LIPOPROTEIN"/>
    <property type="match status" value="1"/>
</dbReference>
<dbReference type="Proteomes" id="UP001160550">
    <property type="component" value="Unassembled WGS sequence"/>
</dbReference>
<keyword evidence="2" id="KW-1185">Reference proteome</keyword>
<evidence type="ECO:0000313" key="1">
    <source>
        <dbReference type="EMBL" id="MDH7453708.1"/>
    </source>
</evidence>
<organism evidence="1 2">
    <name type="scientific">Luteimonas composti</name>
    <dbReference type="NCBI Taxonomy" id="398257"/>
    <lineage>
        <taxon>Bacteria</taxon>
        <taxon>Pseudomonadati</taxon>
        <taxon>Pseudomonadota</taxon>
        <taxon>Gammaproteobacteria</taxon>
        <taxon>Lysobacterales</taxon>
        <taxon>Lysobacteraceae</taxon>
        <taxon>Luteimonas</taxon>
    </lineage>
</organism>
<evidence type="ECO:0000313" key="2">
    <source>
        <dbReference type="Proteomes" id="UP001160550"/>
    </source>
</evidence>
<dbReference type="RefSeq" id="WP_280942929.1">
    <property type="nucleotide sequence ID" value="NZ_JARYGX010000022.1"/>
</dbReference>
<dbReference type="EMBL" id="JARYGX010000022">
    <property type="protein sequence ID" value="MDH7453708.1"/>
    <property type="molecule type" value="Genomic_DNA"/>
</dbReference>
<accession>A0ABT6MTC0</accession>
<gene>
    <name evidence="1" type="ORF">QF205_11615</name>
</gene>